<organism evidence="2 3">
    <name type="scientific">Arctia plantaginis</name>
    <name type="common">Wood tiger moth</name>
    <name type="synonym">Phalaena plantaginis</name>
    <dbReference type="NCBI Taxonomy" id="874455"/>
    <lineage>
        <taxon>Eukaryota</taxon>
        <taxon>Metazoa</taxon>
        <taxon>Ecdysozoa</taxon>
        <taxon>Arthropoda</taxon>
        <taxon>Hexapoda</taxon>
        <taxon>Insecta</taxon>
        <taxon>Pterygota</taxon>
        <taxon>Neoptera</taxon>
        <taxon>Endopterygota</taxon>
        <taxon>Lepidoptera</taxon>
        <taxon>Glossata</taxon>
        <taxon>Ditrysia</taxon>
        <taxon>Noctuoidea</taxon>
        <taxon>Erebidae</taxon>
        <taxon>Arctiinae</taxon>
        <taxon>Arctia</taxon>
    </lineage>
</organism>
<dbReference type="AlphaFoldDB" id="A0A8S0ZKF0"/>
<accession>A0A8S0ZKF0</accession>
<name>A0A8S0ZKF0_ARCPL</name>
<proteinExistence type="predicted"/>
<evidence type="ECO:0000313" key="3">
    <source>
        <dbReference type="Proteomes" id="UP000494106"/>
    </source>
</evidence>
<gene>
    <name evidence="2" type="ORF">APLA_LOCUS5452</name>
</gene>
<comment type="caution">
    <text evidence="2">The sequence shown here is derived from an EMBL/GenBank/DDBJ whole genome shotgun (WGS) entry which is preliminary data.</text>
</comment>
<evidence type="ECO:0000256" key="1">
    <source>
        <dbReference type="SAM" id="MobiDB-lite"/>
    </source>
</evidence>
<protein>
    <submittedName>
        <fullName evidence="2">Uncharacterized protein</fullName>
    </submittedName>
</protein>
<evidence type="ECO:0000313" key="2">
    <source>
        <dbReference type="EMBL" id="CAB3233865.1"/>
    </source>
</evidence>
<dbReference type="Proteomes" id="UP000494106">
    <property type="component" value="Unassembled WGS sequence"/>
</dbReference>
<dbReference type="EMBL" id="CADEBC010000479">
    <property type="protein sequence ID" value="CAB3233865.1"/>
    <property type="molecule type" value="Genomic_DNA"/>
</dbReference>
<feature type="compositionally biased region" description="Basic residues" evidence="1">
    <location>
        <begin position="53"/>
        <end position="67"/>
    </location>
</feature>
<feature type="region of interest" description="Disordered" evidence="1">
    <location>
        <begin position="39"/>
        <end position="67"/>
    </location>
</feature>
<reference evidence="2 3" key="1">
    <citation type="submission" date="2020-04" db="EMBL/GenBank/DDBJ databases">
        <authorList>
            <person name="Wallbank WR R."/>
            <person name="Pardo Diaz C."/>
            <person name="Kozak K."/>
            <person name="Martin S."/>
            <person name="Jiggins C."/>
            <person name="Moest M."/>
            <person name="Warren A I."/>
            <person name="Byers J.R.P. K."/>
            <person name="Montejo-Kovacevich G."/>
            <person name="Yen C E."/>
        </authorList>
    </citation>
    <scope>NUCLEOTIDE SEQUENCE [LARGE SCALE GENOMIC DNA]</scope>
</reference>
<sequence length="67" mass="7228">MPRHPRITTECKLTCGVSVIENVREVSLGHKAVVLRREGAEAVGGRRGAGGGRGRRPQRRGGRGGRR</sequence>
<keyword evidence="3" id="KW-1185">Reference proteome</keyword>